<evidence type="ECO:0000256" key="2">
    <source>
        <dbReference type="ARBA" id="ARBA00004141"/>
    </source>
</evidence>
<dbReference type="GO" id="GO:0008270">
    <property type="term" value="F:zinc ion binding"/>
    <property type="evidence" value="ECO:0007669"/>
    <property type="project" value="UniProtKB-KW"/>
</dbReference>
<dbReference type="Gene3D" id="3.30.40.10">
    <property type="entry name" value="Zinc/RING finger domain, C3HC4 (zinc finger)"/>
    <property type="match status" value="1"/>
</dbReference>
<evidence type="ECO:0000256" key="16">
    <source>
        <dbReference type="SAM" id="MobiDB-lite"/>
    </source>
</evidence>
<dbReference type="RefSeq" id="XP_018328537.1">
    <property type="nucleotide sequence ID" value="XM_018473035.1"/>
</dbReference>
<keyword evidence="13 17" id="KW-0472">Membrane</keyword>
<evidence type="ECO:0000256" key="7">
    <source>
        <dbReference type="ARBA" id="ARBA00022723"/>
    </source>
</evidence>
<keyword evidence="8" id="KW-0677">Repeat</keyword>
<evidence type="ECO:0000259" key="19">
    <source>
        <dbReference type="PROSITE" id="PS51873"/>
    </source>
</evidence>
<keyword evidence="20" id="KW-1185">Reference proteome</keyword>
<dbReference type="Pfam" id="PF01485">
    <property type="entry name" value="IBR"/>
    <property type="match status" value="1"/>
</dbReference>
<evidence type="ECO:0000259" key="18">
    <source>
        <dbReference type="PROSITE" id="PS50089"/>
    </source>
</evidence>
<dbReference type="PANTHER" id="PTHR11685">
    <property type="entry name" value="RBR FAMILY RING FINGER AND IBR DOMAIN-CONTAINING"/>
    <property type="match status" value="1"/>
</dbReference>
<dbReference type="AlphaFoldDB" id="A0A1W4WXC5"/>
<dbReference type="InterPro" id="IPR001841">
    <property type="entry name" value="Znf_RING"/>
</dbReference>
<dbReference type="STRING" id="224129.A0A1W4WXC5"/>
<evidence type="ECO:0000256" key="4">
    <source>
        <dbReference type="ARBA" id="ARBA00012251"/>
    </source>
</evidence>
<comment type="subcellular location">
    <subcellularLocation>
        <location evidence="2">Membrane</location>
        <topology evidence="2">Multi-pass membrane protein</topology>
    </subcellularLocation>
</comment>
<comment type="catalytic activity">
    <reaction evidence="1">
        <text>[E2 ubiquitin-conjugating enzyme]-S-ubiquitinyl-L-cysteine + [acceptor protein]-L-lysine = [E2 ubiquitin-conjugating enzyme]-L-cysteine + [acceptor protein]-N(6)-ubiquitinyl-L-lysine.</text>
        <dbReference type="EC" id="2.3.2.31"/>
    </reaction>
</comment>
<dbReference type="SUPFAM" id="SSF57850">
    <property type="entry name" value="RING/U-box"/>
    <property type="match status" value="3"/>
</dbReference>
<evidence type="ECO:0000256" key="1">
    <source>
        <dbReference type="ARBA" id="ARBA00001798"/>
    </source>
</evidence>
<dbReference type="FunFam" id="2.20.25.20:FF:000004">
    <property type="entry name" value="RBR-type E3 ubiquitin transferase"/>
    <property type="match status" value="1"/>
</dbReference>
<dbReference type="InterPro" id="IPR031127">
    <property type="entry name" value="E3_UB_ligase_RBR"/>
</dbReference>
<dbReference type="GeneID" id="108739231"/>
<evidence type="ECO:0000256" key="5">
    <source>
        <dbReference type="ARBA" id="ARBA00022679"/>
    </source>
</evidence>
<keyword evidence="9 15" id="KW-0863">Zinc-finger</keyword>
<feature type="region of interest" description="Disordered" evidence="16">
    <location>
        <begin position="44"/>
        <end position="77"/>
    </location>
</feature>
<evidence type="ECO:0000256" key="9">
    <source>
        <dbReference type="ARBA" id="ARBA00022771"/>
    </source>
</evidence>
<dbReference type="CDD" id="cd20338">
    <property type="entry name" value="BRcat_RBR_RNF19"/>
    <property type="match status" value="1"/>
</dbReference>
<feature type="domain" description="RING-type" evidence="18">
    <location>
        <begin position="114"/>
        <end position="162"/>
    </location>
</feature>
<organism evidence="20 21">
    <name type="scientific">Agrilus planipennis</name>
    <name type="common">Emerald ash borer</name>
    <name type="synonym">Agrilus marcopoli</name>
    <dbReference type="NCBI Taxonomy" id="224129"/>
    <lineage>
        <taxon>Eukaryota</taxon>
        <taxon>Metazoa</taxon>
        <taxon>Ecdysozoa</taxon>
        <taxon>Arthropoda</taxon>
        <taxon>Hexapoda</taxon>
        <taxon>Insecta</taxon>
        <taxon>Pterygota</taxon>
        <taxon>Neoptera</taxon>
        <taxon>Endopterygota</taxon>
        <taxon>Coleoptera</taxon>
        <taxon>Polyphaga</taxon>
        <taxon>Elateriformia</taxon>
        <taxon>Buprestoidea</taxon>
        <taxon>Buprestidae</taxon>
        <taxon>Agrilinae</taxon>
        <taxon>Agrilus</taxon>
    </lineage>
</organism>
<protein>
    <recommendedName>
        <fullName evidence="4">RBR-type E3 ubiquitin transferase</fullName>
        <ecNumber evidence="4">2.3.2.31</ecNumber>
    </recommendedName>
</protein>
<proteinExistence type="inferred from homology"/>
<evidence type="ECO:0000256" key="8">
    <source>
        <dbReference type="ARBA" id="ARBA00022737"/>
    </source>
</evidence>
<dbReference type="FunFam" id="1.20.120.1750:FF:000001">
    <property type="entry name" value="RBR-type E3 ubiquitin transferase"/>
    <property type="match status" value="1"/>
</dbReference>
<evidence type="ECO:0000313" key="20">
    <source>
        <dbReference type="Proteomes" id="UP000192223"/>
    </source>
</evidence>
<gene>
    <name evidence="21 22" type="primary">LOC108739231</name>
</gene>
<dbReference type="Gene3D" id="1.20.120.1750">
    <property type="match status" value="1"/>
</dbReference>
<evidence type="ECO:0000256" key="13">
    <source>
        <dbReference type="ARBA" id="ARBA00023136"/>
    </source>
</evidence>
<sequence>MRKTVDVDGGSASCVAGQRERKRGFSRFSLRRLLYASPIVGRRLSSSRSHPTESSKSHKNQGHGKDVADNKNGSSSKDCEKGLSHYVELHQANSKTSVFTSSTKSGEGYHILECPLCLVEQSLDEFCELMGCGHRSCLSCLQQYLRIEISESRVSISCPECSEPIHPNEIRSILDDQHVYEKYEDFMVRRVLAVDPDTRWCPAPDCRFAVIASECASCPKIKCERPGCNSYFCYHCKAEWHPNQTCDAARAQRSPNIRSSSVSFSQDSQHRDDIKPCPRCQVLIVKLDDGSCNHMMCSVCGAEFCWLCMKEISDLHYLSPSGCTFWGKKPWSRKKKILWQLGTLVGAPVGIALIAGIAVPAMIIGIPVWVGRKLYTRYKTANKHKRNAAIIGGLIASVLISPILAGLAVGIGVPILLFYVYGVVPVSLCRSGGCGVTTSATGVRFEFDDENDVASSRNNPDNTSMDAVSGRVGGVTTASIGEASLSMASGSQVLREADRESASTVALAGSVGTGSGIGQRMEVQADMVSAQRYSISSLSDKSVSASIAADDGAASTRALAGSMLNYKTAGSDSCSCVTNGEDCVSERVRFDDNVSFIAPHLYESMYAEKASIDSSCSSRGRSNFRSCHSRNDRSYDTISNDSIYVDITLPISEAEKPRKSSSTTNTTATLKNIFFHSTLNENKPKSLDDDVIIEVSNETLDKQSLPCISESNIGGSSITNAKDLSAKSLSSLETKRVSQL</sequence>
<keyword evidence="7" id="KW-0479">Metal-binding</keyword>
<evidence type="ECO:0000313" key="22">
    <source>
        <dbReference type="RefSeq" id="XP_018328537.1"/>
    </source>
</evidence>
<evidence type="ECO:0000256" key="15">
    <source>
        <dbReference type="PROSITE-ProRule" id="PRU00175"/>
    </source>
</evidence>
<evidence type="ECO:0000256" key="12">
    <source>
        <dbReference type="ARBA" id="ARBA00022989"/>
    </source>
</evidence>
<accession>A0A1W4WXC5</accession>
<dbReference type="Pfam" id="PF22191">
    <property type="entry name" value="IBR_1"/>
    <property type="match status" value="1"/>
</dbReference>
<keyword evidence="11" id="KW-0862">Zinc</keyword>
<evidence type="ECO:0000256" key="11">
    <source>
        <dbReference type="ARBA" id="ARBA00022833"/>
    </source>
</evidence>
<dbReference type="SMART" id="SM00647">
    <property type="entry name" value="IBR"/>
    <property type="match status" value="2"/>
</dbReference>
<feature type="domain" description="RING-type" evidence="19">
    <location>
        <begin position="110"/>
        <end position="327"/>
    </location>
</feature>
<dbReference type="GO" id="GO:0061630">
    <property type="term" value="F:ubiquitin protein ligase activity"/>
    <property type="evidence" value="ECO:0007669"/>
    <property type="project" value="UniProtKB-EC"/>
</dbReference>
<keyword evidence="6 17" id="KW-0812">Transmembrane</keyword>
<dbReference type="PROSITE" id="PS50089">
    <property type="entry name" value="ZF_RING_2"/>
    <property type="match status" value="1"/>
</dbReference>
<evidence type="ECO:0000256" key="6">
    <source>
        <dbReference type="ARBA" id="ARBA00022692"/>
    </source>
</evidence>
<evidence type="ECO:0000256" key="10">
    <source>
        <dbReference type="ARBA" id="ARBA00022786"/>
    </source>
</evidence>
<dbReference type="InterPro" id="IPR044066">
    <property type="entry name" value="TRIAD_supradom"/>
</dbReference>
<comment type="similarity">
    <text evidence="14">Belongs to the RBR family. RNF19 subfamily.</text>
</comment>
<dbReference type="InterPro" id="IPR013083">
    <property type="entry name" value="Znf_RING/FYVE/PHD"/>
</dbReference>
<comment type="pathway">
    <text evidence="3">Protein modification; protein ubiquitination.</text>
</comment>
<evidence type="ECO:0000313" key="21">
    <source>
        <dbReference type="RefSeq" id="XP_018328536.1"/>
    </source>
</evidence>
<name>A0A1W4WXC5_AGRPL</name>
<feature type="transmembrane region" description="Helical" evidence="17">
    <location>
        <begin position="337"/>
        <end position="370"/>
    </location>
</feature>
<evidence type="ECO:0000256" key="17">
    <source>
        <dbReference type="SAM" id="Phobius"/>
    </source>
</evidence>
<dbReference type="CDD" id="cd20355">
    <property type="entry name" value="Rcat_RBR_RNF19"/>
    <property type="match status" value="1"/>
</dbReference>
<feature type="transmembrane region" description="Helical" evidence="17">
    <location>
        <begin position="391"/>
        <end position="421"/>
    </location>
</feature>
<reference evidence="21 22" key="1">
    <citation type="submission" date="2025-04" db="UniProtKB">
        <authorList>
            <consortium name="RefSeq"/>
        </authorList>
    </citation>
    <scope>IDENTIFICATION</scope>
    <source>
        <tissue evidence="21 22">Entire body</tissue>
    </source>
</reference>
<dbReference type="EC" id="2.3.2.31" evidence="4"/>
<dbReference type="KEGG" id="apln:108739231"/>
<keyword evidence="10" id="KW-0833">Ubl conjugation pathway</keyword>
<evidence type="ECO:0000256" key="14">
    <source>
        <dbReference type="ARBA" id="ARBA00061087"/>
    </source>
</evidence>
<keyword evidence="5" id="KW-0808">Transferase</keyword>
<dbReference type="InterPro" id="IPR002867">
    <property type="entry name" value="IBR_dom"/>
</dbReference>
<dbReference type="GO" id="GO:0016020">
    <property type="term" value="C:membrane"/>
    <property type="evidence" value="ECO:0007669"/>
    <property type="project" value="UniProtKB-SubCell"/>
</dbReference>
<dbReference type="OrthoDB" id="1431934at2759"/>
<dbReference type="PROSITE" id="PS51873">
    <property type="entry name" value="TRIAD"/>
    <property type="match status" value="1"/>
</dbReference>
<keyword evidence="12 17" id="KW-1133">Transmembrane helix</keyword>
<dbReference type="Gene3D" id="2.20.25.20">
    <property type="match status" value="1"/>
</dbReference>
<dbReference type="GO" id="GO:0016567">
    <property type="term" value="P:protein ubiquitination"/>
    <property type="evidence" value="ECO:0007669"/>
    <property type="project" value="InterPro"/>
</dbReference>
<dbReference type="RefSeq" id="XP_018328536.1">
    <property type="nucleotide sequence ID" value="XM_018473034.1"/>
</dbReference>
<dbReference type="Proteomes" id="UP000192223">
    <property type="component" value="Unplaced"/>
</dbReference>
<evidence type="ECO:0000256" key="3">
    <source>
        <dbReference type="ARBA" id="ARBA00004906"/>
    </source>
</evidence>
<dbReference type="FunFam" id="3.30.40.10:FF:000052">
    <property type="entry name" value="RBR-type E3 ubiquitin transferase"/>
    <property type="match status" value="1"/>
</dbReference>